<dbReference type="Proteomes" id="UP000029712">
    <property type="component" value="Chromosome"/>
</dbReference>
<evidence type="ECO:0000256" key="6">
    <source>
        <dbReference type="ARBA" id="ARBA00022741"/>
    </source>
</evidence>
<dbReference type="PANTHER" id="PTHR43394">
    <property type="entry name" value="ATP-DEPENDENT PERMEASE MDL1, MITOCHONDRIAL"/>
    <property type="match status" value="1"/>
</dbReference>
<protein>
    <submittedName>
        <fullName evidence="13">ABC transporter ATP-binding protein</fullName>
    </submittedName>
</protein>
<keyword evidence="6" id="KW-0547">Nucleotide-binding</keyword>
<dbReference type="Gene3D" id="3.40.50.300">
    <property type="entry name" value="P-loop containing nucleotide triphosphate hydrolases"/>
    <property type="match status" value="1"/>
</dbReference>
<dbReference type="SUPFAM" id="SSF90123">
    <property type="entry name" value="ABC transporter transmembrane region"/>
    <property type="match status" value="1"/>
</dbReference>
<proteinExistence type="inferred from homology"/>
<dbReference type="GO" id="GO:0015421">
    <property type="term" value="F:ABC-type oligopeptide transporter activity"/>
    <property type="evidence" value="ECO:0007669"/>
    <property type="project" value="TreeGrafter"/>
</dbReference>
<dbReference type="PROSITE" id="PS50929">
    <property type="entry name" value="ABC_TM1F"/>
    <property type="match status" value="1"/>
</dbReference>
<evidence type="ECO:0000259" key="12">
    <source>
        <dbReference type="PROSITE" id="PS50929"/>
    </source>
</evidence>
<dbReference type="EMBL" id="CP033021">
    <property type="protein sequence ID" value="AYN65379.1"/>
    <property type="molecule type" value="Genomic_DNA"/>
</dbReference>
<dbReference type="OrthoDB" id="383768at2"/>
<evidence type="ECO:0000256" key="5">
    <source>
        <dbReference type="ARBA" id="ARBA00022692"/>
    </source>
</evidence>
<dbReference type="GO" id="GO:0005886">
    <property type="term" value="C:plasma membrane"/>
    <property type="evidence" value="ECO:0007669"/>
    <property type="project" value="UniProtKB-SubCell"/>
</dbReference>
<dbReference type="InterPro" id="IPR027417">
    <property type="entry name" value="P-loop_NTPase"/>
</dbReference>
<dbReference type="RefSeq" id="WP_036432893.1">
    <property type="nucleotide sequence ID" value="NZ_CP033021.1"/>
</dbReference>
<feature type="transmembrane region" description="Helical" evidence="10">
    <location>
        <begin position="75"/>
        <end position="102"/>
    </location>
</feature>
<evidence type="ECO:0000256" key="8">
    <source>
        <dbReference type="ARBA" id="ARBA00022989"/>
    </source>
</evidence>
<dbReference type="PROSITE" id="PS00211">
    <property type="entry name" value="ABC_TRANSPORTER_1"/>
    <property type="match status" value="1"/>
</dbReference>
<feature type="transmembrane region" description="Helical" evidence="10">
    <location>
        <begin position="154"/>
        <end position="171"/>
    </location>
</feature>
<dbReference type="InterPro" id="IPR003593">
    <property type="entry name" value="AAA+_ATPase"/>
</dbReference>
<dbReference type="GO" id="GO:0016887">
    <property type="term" value="F:ATP hydrolysis activity"/>
    <property type="evidence" value="ECO:0007669"/>
    <property type="project" value="InterPro"/>
</dbReference>
<keyword evidence="9 10" id="KW-0472">Membrane</keyword>
<dbReference type="InterPro" id="IPR017871">
    <property type="entry name" value="ABC_transporter-like_CS"/>
</dbReference>
<evidence type="ECO:0000313" key="13">
    <source>
        <dbReference type="EMBL" id="AYN65379.1"/>
    </source>
</evidence>
<comment type="subcellular location">
    <subcellularLocation>
        <location evidence="1">Cell membrane</location>
        <topology evidence="1">Multi-pass membrane protein</topology>
    </subcellularLocation>
</comment>
<dbReference type="InterPro" id="IPR036640">
    <property type="entry name" value="ABC1_TM_sf"/>
</dbReference>
<evidence type="ECO:0000256" key="9">
    <source>
        <dbReference type="ARBA" id="ARBA00023136"/>
    </source>
</evidence>
<dbReference type="Pfam" id="PF00005">
    <property type="entry name" value="ABC_tran"/>
    <property type="match status" value="1"/>
</dbReference>
<keyword evidence="3" id="KW-0813">Transport</keyword>
<dbReference type="PROSITE" id="PS50893">
    <property type="entry name" value="ABC_TRANSPORTER_2"/>
    <property type="match status" value="1"/>
</dbReference>
<dbReference type="InterPro" id="IPR039421">
    <property type="entry name" value="Type_1_exporter"/>
</dbReference>
<evidence type="ECO:0000256" key="3">
    <source>
        <dbReference type="ARBA" id="ARBA00022448"/>
    </source>
</evidence>
<dbReference type="InterPro" id="IPR003439">
    <property type="entry name" value="ABC_transporter-like_ATP-bd"/>
</dbReference>
<evidence type="ECO:0000256" key="1">
    <source>
        <dbReference type="ARBA" id="ARBA00004651"/>
    </source>
</evidence>
<feature type="domain" description="ABC transmembrane type-1" evidence="12">
    <location>
        <begin position="17"/>
        <end position="300"/>
    </location>
</feature>
<evidence type="ECO:0000256" key="4">
    <source>
        <dbReference type="ARBA" id="ARBA00022475"/>
    </source>
</evidence>
<keyword evidence="4" id="KW-1003">Cell membrane</keyword>
<dbReference type="AlphaFoldDB" id="A0A454CAA7"/>
<feature type="transmembrane region" description="Helical" evidence="10">
    <location>
        <begin position="177"/>
        <end position="195"/>
    </location>
</feature>
<dbReference type="Gene3D" id="1.20.1560.10">
    <property type="entry name" value="ABC transporter type 1, transmembrane domain"/>
    <property type="match status" value="1"/>
</dbReference>
<evidence type="ECO:0000256" key="7">
    <source>
        <dbReference type="ARBA" id="ARBA00022840"/>
    </source>
</evidence>
<dbReference type="Pfam" id="PF00664">
    <property type="entry name" value="ABC_membrane"/>
    <property type="match status" value="1"/>
</dbReference>
<evidence type="ECO:0000313" key="14">
    <source>
        <dbReference type="Proteomes" id="UP000029712"/>
    </source>
</evidence>
<reference evidence="13 14" key="2">
    <citation type="submission" date="2018-10" db="EMBL/GenBank/DDBJ databases">
        <title>Detection and isolation of Mycoplasma hominis as a predominant microorganism from pelvic cavity of patient with salpingitis and tubo-ovarian abscess.</title>
        <authorList>
            <person name="Guschin A.E."/>
            <person name="Khayrullina G.A."/>
            <person name="Rakovskaya I.V."/>
            <person name="Shelenkov A.A."/>
            <person name="Shagin D.A."/>
        </authorList>
    </citation>
    <scope>NUCLEOTIDE SEQUENCE [LARGE SCALE GENOMIC DNA]</scope>
    <source>
        <strain evidence="14">TOA</strain>
    </source>
</reference>
<feature type="transmembrane region" description="Helical" evidence="10">
    <location>
        <begin position="256"/>
        <end position="279"/>
    </location>
</feature>
<sequence>MLKLIKFLPWKIKILFIVGSFISLISVIFELITPTLISQFIRLLFIENKNSQVDLSFFNGLINFTFNNAINARNYMIYSIIVLTIISMSLTFGCTSLIVYAAERSSRYIRENFIRKLNTLSLKNISDLKPESLITRVSDDIAVFWEFLISATNVLTRAISMIIGGCILAVMNNVKMAIGLILLVPIILTIVSIMAKKASPSIKKAQLAVEEITKQVDENILGSRLIKIYDLYKNREEKFAKINKTWKNFNVNAGSIFVGIAPLFFGIFNLFVVVLYSLVVHDVISNVATYDTIVRFNIFIDYSFYVTFGVILGAVFISAFVKGKISATRVIEVLNTAEDKIYVSNGKKITKNFDLKVENLSFKYYSSNSNYTLHNISFSLPFGKTLGLVGPTGSGKSILANLLVNNYLYNEGSILIGDNEIKEVNTKNLHETIGIVYQDALLNTGTIKENMLFAKNNATDEEINQALRDACAYDFVYKFEENLDHVITQGATNLSGGQKQRLSIARTLLTKPKILILDNSTSALDNITAHQVLQNIKNKYSCSTIIISQKLPLIKNADEIIVLSDGNMLDKGNHEELMKSCSYYNESYNNQLSQ</sequence>
<name>A0A454CAA7_METHO</name>
<feature type="transmembrane region" description="Helical" evidence="10">
    <location>
        <begin position="299"/>
        <end position="321"/>
    </location>
</feature>
<keyword evidence="5 10" id="KW-0812">Transmembrane</keyword>
<dbReference type="GO" id="GO:0005524">
    <property type="term" value="F:ATP binding"/>
    <property type="evidence" value="ECO:0007669"/>
    <property type="project" value="UniProtKB-KW"/>
</dbReference>
<dbReference type="SMART" id="SM00382">
    <property type="entry name" value="AAA"/>
    <property type="match status" value="1"/>
</dbReference>
<gene>
    <name evidence="13" type="ORF">KN71_001550</name>
</gene>
<dbReference type="SUPFAM" id="SSF52540">
    <property type="entry name" value="P-loop containing nucleoside triphosphate hydrolases"/>
    <property type="match status" value="1"/>
</dbReference>
<evidence type="ECO:0000259" key="11">
    <source>
        <dbReference type="PROSITE" id="PS50893"/>
    </source>
</evidence>
<dbReference type="InterPro" id="IPR011527">
    <property type="entry name" value="ABC1_TM_dom"/>
</dbReference>
<dbReference type="PANTHER" id="PTHR43394:SF1">
    <property type="entry name" value="ATP-BINDING CASSETTE SUB-FAMILY B MEMBER 10, MITOCHONDRIAL"/>
    <property type="match status" value="1"/>
</dbReference>
<dbReference type="FunFam" id="3.40.50.300:FF:000854">
    <property type="entry name" value="Multidrug ABC transporter ATP-binding protein"/>
    <property type="match status" value="1"/>
</dbReference>
<feature type="transmembrane region" description="Helical" evidence="10">
    <location>
        <begin position="12"/>
        <end position="32"/>
    </location>
</feature>
<feature type="domain" description="ABC transporter" evidence="11">
    <location>
        <begin position="355"/>
        <end position="590"/>
    </location>
</feature>
<keyword evidence="7 13" id="KW-0067">ATP-binding</keyword>
<organism evidence="13 14">
    <name type="scientific">Metamycoplasma hominis</name>
    <name type="common">Mycoplasma hominis</name>
    <dbReference type="NCBI Taxonomy" id="2098"/>
    <lineage>
        <taxon>Bacteria</taxon>
        <taxon>Bacillati</taxon>
        <taxon>Mycoplasmatota</taxon>
        <taxon>Mycoplasmoidales</taxon>
        <taxon>Metamycoplasmataceae</taxon>
        <taxon>Metamycoplasma</taxon>
    </lineage>
</organism>
<reference evidence="13 14" key="1">
    <citation type="submission" date="2014-08" db="EMBL/GenBank/DDBJ databases">
        <authorList>
            <person name="Kuleshov K."/>
            <person name="Dedkov V."/>
            <person name="Markelov M."/>
            <person name="Pimkina E."/>
        </authorList>
    </citation>
    <scope>NUCLEOTIDE SEQUENCE [LARGE SCALE GENOMIC DNA]</scope>
    <source>
        <strain evidence="14">TOA</strain>
    </source>
</reference>
<comment type="similarity">
    <text evidence="2">Belongs to the ABC transporter superfamily.</text>
</comment>
<evidence type="ECO:0000256" key="2">
    <source>
        <dbReference type="ARBA" id="ARBA00005417"/>
    </source>
</evidence>
<evidence type="ECO:0000256" key="10">
    <source>
        <dbReference type="SAM" id="Phobius"/>
    </source>
</evidence>
<accession>A0A454CAA7</accession>
<keyword evidence="8 10" id="KW-1133">Transmembrane helix</keyword>